<dbReference type="AlphaFoldDB" id="A0A2N9IZL8"/>
<dbReference type="GO" id="GO:0008270">
    <property type="term" value="F:zinc ion binding"/>
    <property type="evidence" value="ECO:0007669"/>
    <property type="project" value="UniProtKB-KW"/>
</dbReference>
<evidence type="ECO:0000256" key="1">
    <source>
        <dbReference type="ARBA" id="ARBA00023015"/>
    </source>
</evidence>
<dbReference type="PROSITE" id="PS50114">
    <property type="entry name" value="GATA_ZN_FINGER_2"/>
    <property type="match status" value="1"/>
</dbReference>
<dbReference type="GO" id="GO:0004523">
    <property type="term" value="F:RNA-DNA hybrid ribonuclease activity"/>
    <property type="evidence" value="ECO:0007669"/>
    <property type="project" value="InterPro"/>
</dbReference>
<dbReference type="InterPro" id="IPR000679">
    <property type="entry name" value="Znf_GATA"/>
</dbReference>
<dbReference type="Pfam" id="PF13966">
    <property type="entry name" value="zf-RVT"/>
    <property type="match status" value="1"/>
</dbReference>
<proteinExistence type="predicted"/>
<evidence type="ECO:0000256" key="3">
    <source>
        <dbReference type="ARBA" id="ARBA00023163"/>
    </source>
</evidence>
<dbReference type="InterPro" id="IPR026960">
    <property type="entry name" value="RVT-Znf"/>
</dbReference>
<organism evidence="6">
    <name type="scientific">Fagus sylvatica</name>
    <name type="common">Beechnut</name>
    <dbReference type="NCBI Taxonomy" id="28930"/>
    <lineage>
        <taxon>Eukaryota</taxon>
        <taxon>Viridiplantae</taxon>
        <taxon>Streptophyta</taxon>
        <taxon>Embryophyta</taxon>
        <taxon>Tracheophyta</taxon>
        <taxon>Spermatophyta</taxon>
        <taxon>Magnoliopsida</taxon>
        <taxon>eudicotyledons</taxon>
        <taxon>Gunneridae</taxon>
        <taxon>Pentapetalae</taxon>
        <taxon>rosids</taxon>
        <taxon>fabids</taxon>
        <taxon>Fagales</taxon>
        <taxon>Fagaceae</taxon>
        <taxon>Fagus</taxon>
    </lineage>
</organism>
<evidence type="ECO:0000256" key="2">
    <source>
        <dbReference type="ARBA" id="ARBA00023125"/>
    </source>
</evidence>
<dbReference type="InterPro" id="IPR012337">
    <property type="entry name" value="RNaseH-like_sf"/>
</dbReference>
<gene>
    <name evidence="6" type="ORF">FSB_LOCUS57511</name>
</gene>
<name>A0A2N9IZL8_FAGSY</name>
<dbReference type="Gene3D" id="3.30.420.10">
    <property type="entry name" value="Ribonuclease H-like superfamily/Ribonuclease H"/>
    <property type="match status" value="1"/>
</dbReference>
<keyword evidence="1" id="KW-0805">Transcription regulation</keyword>
<keyword evidence="2" id="KW-0238">DNA-binding</keyword>
<protein>
    <recommendedName>
        <fullName evidence="5">GATA-type domain-containing protein</fullName>
    </recommendedName>
</protein>
<dbReference type="EMBL" id="OIVN01006279">
    <property type="protein sequence ID" value="SPD29629.1"/>
    <property type="molecule type" value="Genomic_DNA"/>
</dbReference>
<evidence type="ECO:0000259" key="5">
    <source>
        <dbReference type="PROSITE" id="PS50114"/>
    </source>
</evidence>
<dbReference type="GO" id="GO:0043565">
    <property type="term" value="F:sequence-specific DNA binding"/>
    <property type="evidence" value="ECO:0007669"/>
    <property type="project" value="InterPro"/>
</dbReference>
<evidence type="ECO:0000256" key="4">
    <source>
        <dbReference type="PROSITE-ProRule" id="PRU00094"/>
    </source>
</evidence>
<keyword evidence="4" id="KW-0863">Zinc-finger</keyword>
<keyword evidence="4" id="KW-0862">Zinc</keyword>
<evidence type="ECO:0000313" key="6">
    <source>
        <dbReference type="EMBL" id="SPD29629.1"/>
    </source>
</evidence>
<dbReference type="PANTHER" id="PTHR33116:SF86">
    <property type="entry name" value="REVERSE TRANSCRIPTASE DOMAIN-CONTAINING PROTEIN"/>
    <property type="match status" value="1"/>
</dbReference>
<keyword evidence="3" id="KW-0804">Transcription</keyword>
<dbReference type="InterPro" id="IPR002156">
    <property type="entry name" value="RNaseH_domain"/>
</dbReference>
<dbReference type="GO" id="GO:0006355">
    <property type="term" value="P:regulation of DNA-templated transcription"/>
    <property type="evidence" value="ECO:0007669"/>
    <property type="project" value="InterPro"/>
</dbReference>
<accession>A0A2N9IZL8</accession>
<dbReference type="PANTHER" id="PTHR33116">
    <property type="entry name" value="REVERSE TRANSCRIPTASE ZINC-BINDING DOMAIN-CONTAINING PROTEIN-RELATED-RELATED"/>
    <property type="match status" value="1"/>
</dbReference>
<sequence length="547" mass="60957">MAKASAIVGSIIEILLVQPLKNIPQSSLVTTAKEAEFRVAKEARREVLLKAVVQAVPTYAMSCFRLPDRLCQDLEGLMHRFWWGHGTEKRKICWVSWKKLCQPKMGGGMGFRELQKFNTALLGKQVWRLLHEEHSLLYKVFKENFSPQVQFWMPRRIPVVLTLGTVFFGQNQILQLVCVGELVMVPSMADYTVASIIDPVTRMWNVSEIKPFLLPFEVEAIEGIPLSVCGAQDDIMWSESPDGVYSVCSTYRRLLRVEASGLSGCSSPAPMGTLWKSIWGLSLSPSIRNFLWRACSGALPTKLALWQRNVLYKPLCDQCGKGIEDTMHALWSCPALASIWSMESCLGPLLSRSFLDFTDLISSVLSTCSTQDSALFSVLVWLIWHTRNKKWLHQSGGSIEGINQRVQERVREFSALQSRGSPPTIPKPYSHWSPPPAGCLKVNYDEAVFSKANKGGIRVIIRNDRGLPMISLSQKIPYPSSSTLMEALALRRALLLAIKMGFHSVVLEGDSEIVVRAACTGGEPLSPHGHIIADVQRLAAQLDGLCF</sequence>
<reference evidence="6" key="1">
    <citation type="submission" date="2018-02" db="EMBL/GenBank/DDBJ databases">
        <authorList>
            <person name="Cohen D.B."/>
            <person name="Kent A.D."/>
        </authorList>
    </citation>
    <scope>NUCLEOTIDE SEQUENCE</scope>
</reference>
<dbReference type="SUPFAM" id="SSF53098">
    <property type="entry name" value="Ribonuclease H-like"/>
    <property type="match status" value="1"/>
</dbReference>
<keyword evidence="4" id="KW-0479">Metal-binding</keyword>
<dbReference type="Pfam" id="PF13456">
    <property type="entry name" value="RVT_3"/>
    <property type="match status" value="1"/>
</dbReference>
<feature type="domain" description="GATA-type" evidence="5">
    <location>
        <begin position="293"/>
        <end position="320"/>
    </location>
</feature>
<dbReference type="InterPro" id="IPR036397">
    <property type="entry name" value="RNaseH_sf"/>
</dbReference>